<reference evidence="3 4" key="1">
    <citation type="submission" date="2019-11" db="EMBL/GenBank/DDBJ databases">
        <authorList>
            <person name="Jiao W.-B."/>
            <person name="Schneeberger K."/>
        </authorList>
    </citation>
    <scope>NUCLEOTIDE SEQUENCE [LARGE SCALE GENOMIC DNA]</scope>
    <source>
        <strain evidence="4">cv. An-1</strain>
        <strain evidence="5">cv. C24</strain>
    </source>
</reference>
<dbReference type="InterPro" id="IPR051304">
    <property type="entry name" value="SCF_F-box_domain"/>
</dbReference>
<accession>A0A5S9X1A2</accession>
<feature type="domain" description="KIB1-4 beta-propeller" evidence="1">
    <location>
        <begin position="77"/>
        <end position="325"/>
    </location>
</feature>
<dbReference type="ExpressionAtlas" id="A0A654F6Z2">
    <property type="expression patterns" value="baseline and differential"/>
</dbReference>
<dbReference type="AlphaFoldDB" id="A0A654F6Z2"/>
<evidence type="ECO:0000259" key="1">
    <source>
        <dbReference type="Pfam" id="PF03478"/>
    </source>
</evidence>
<proteinExistence type="predicted"/>
<dbReference type="EMBL" id="CACSHJ010000088">
    <property type="protein sequence ID" value="CAA0371982.1"/>
    <property type="molecule type" value="Genomic_DNA"/>
</dbReference>
<dbReference type="InterPro" id="IPR005174">
    <property type="entry name" value="KIB1-4_b-propeller"/>
</dbReference>
<evidence type="ECO:0000313" key="5">
    <source>
        <dbReference type="Proteomes" id="UP000434276"/>
    </source>
</evidence>
<evidence type="ECO:0000313" key="3">
    <source>
        <dbReference type="EMBL" id="VYS53551.1"/>
    </source>
</evidence>
<organism evidence="3 4">
    <name type="scientific">Arabidopsis thaliana</name>
    <name type="common">Mouse-ear cress</name>
    <dbReference type="NCBI Taxonomy" id="3702"/>
    <lineage>
        <taxon>Eukaryota</taxon>
        <taxon>Viridiplantae</taxon>
        <taxon>Streptophyta</taxon>
        <taxon>Embryophyta</taxon>
        <taxon>Tracheophyta</taxon>
        <taxon>Spermatophyta</taxon>
        <taxon>Magnoliopsida</taxon>
        <taxon>eudicotyledons</taxon>
        <taxon>Gunneridae</taxon>
        <taxon>Pentapetalae</taxon>
        <taxon>rosids</taxon>
        <taxon>malvids</taxon>
        <taxon>Brassicales</taxon>
        <taxon>Brassicaceae</taxon>
        <taxon>Camelineae</taxon>
        <taxon>Arabidopsis</taxon>
    </lineage>
</organism>
<dbReference type="OrthoDB" id="638130at2759"/>
<protein>
    <recommendedName>
        <fullName evidence="1">KIB1-4 beta-propeller domain-containing protein</fullName>
    </recommendedName>
</protein>
<sequence length="399" mass="45643">MEKPEWSELPGDLINLTANRFSSISDVLRVRSICKPWRSAAATPKSFQCNLPSSNKMIETVLSPTTFFRVTGPSSCSYKGWLIRTKQVSESSKINLLSPFFRQLLTPSQQTLDLLKFEVSEIRQSYEIHIFDKYLIQGVIGKEGPSHILSRVVFLDNLIFAVGQDDKIWCCKSGEESSRIWTKIKNQVEDILDIILHKGQVYALDLTGAIWWISLSPLSLLQFTPSIPMDYDGYDSCNKRLVEYCGDLCIIHQLRLKKAYIRRSQRTVGFKVYKMDEYVAKWVEVRSLGDKALIVARDSCFTVVASEYHGCLNNSIYFVDNVRKSGAEADQFIKHDDESSEYHGLLKNYIYFDDNDGEYCNDGMNDEAVKMFKLGDGSIIDSTEFSSHSCFHMFFPPFL</sequence>
<evidence type="ECO:0000313" key="2">
    <source>
        <dbReference type="EMBL" id="CAA0371982.1"/>
    </source>
</evidence>
<dbReference type="EMBL" id="CACRSJ010000105">
    <property type="protein sequence ID" value="VYS53551.1"/>
    <property type="molecule type" value="Genomic_DNA"/>
</dbReference>
<dbReference type="Proteomes" id="UP000434276">
    <property type="component" value="Unassembled WGS sequence"/>
</dbReference>
<accession>A0A654F6Z2</accession>
<dbReference type="Pfam" id="PF03478">
    <property type="entry name" value="Beta-prop_KIB1-4"/>
    <property type="match status" value="1"/>
</dbReference>
<dbReference type="PANTHER" id="PTHR47123">
    <property type="entry name" value="F-BOX PROTEIN SKIP23"/>
    <property type="match status" value="1"/>
</dbReference>
<dbReference type="PANTHER" id="PTHR47123:SF25">
    <property type="entry name" value="F-BOX PROTEIN"/>
    <property type="match status" value="1"/>
</dbReference>
<gene>
    <name evidence="3" type="ORF">AN1_LOCUS9009</name>
    <name evidence="2" type="ORF">C24_LOCUS8861</name>
</gene>
<dbReference type="Proteomes" id="UP000426265">
    <property type="component" value="Unassembled WGS sequence"/>
</dbReference>
<name>A0A654F6Z2_ARATH</name>
<evidence type="ECO:0000313" key="4">
    <source>
        <dbReference type="Proteomes" id="UP000426265"/>
    </source>
</evidence>